<protein>
    <submittedName>
        <fullName evidence="1">Uncharacterized protein</fullName>
    </submittedName>
</protein>
<accession>A0A6C0IDG6</accession>
<reference evidence="1" key="1">
    <citation type="journal article" date="2020" name="Nature">
        <title>Giant virus diversity and host interactions through global metagenomics.</title>
        <authorList>
            <person name="Schulz F."/>
            <person name="Roux S."/>
            <person name="Paez-Espino D."/>
            <person name="Jungbluth S."/>
            <person name="Walsh D.A."/>
            <person name="Denef V.J."/>
            <person name="McMahon K.D."/>
            <person name="Konstantinidis K.T."/>
            <person name="Eloe-Fadrosh E.A."/>
            <person name="Kyrpides N.C."/>
            <person name="Woyke T."/>
        </authorList>
    </citation>
    <scope>NUCLEOTIDE SEQUENCE</scope>
    <source>
        <strain evidence="1">GVMAG-M-3300023184-68</strain>
    </source>
</reference>
<sequence>MSVPPSYINEYIVATLNYVIALNDAATTFANNISSNNTNSTITNPTNTYQNTLSTAMNNYISAVTANNSLSSATTTLITYITTINMAYTVYNNAITAIGTIDDPLLAASITAYNAANAAASTAYVATYAATNTAATAYVAAATTAYNAQSAADMVAYNAAIAVNPSSSNLLPVPVHTFDVTQTLEILMDVRIINLKLGIQKDASNILILNNLSDYYDSSTFTFLQNSITITSEDIINAIHNGQLISTGAVSIYYQQFSEYVNSYFKVGKRAESLLTANSGGDLRSPDEFGHGTHGISTLFDRQIYLIPNTELNAYTLSQLFVKGNTPDGNGAYIQDLSGQLYIPNVSQTLRTIVTENIFNNRLLYSSVIEGFKEGDVVCSPNNGITITFSIAMDTKAFAFPEIQTDTIDMIDSQQIASFIQLNPSPGSCTLTNTYNANKISQSYSIGIMIRLANLS</sequence>
<organism evidence="1">
    <name type="scientific">viral metagenome</name>
    <dbReference type="NCBI Taxonomy" id="1070528"/>
    <lineage>
        <taxon>unclassified sequences</taxon>
        <taxon>metagenomes</taxon>
        <taxon>organismal metagenomes</taxon>
    </lineage>
</organism>
<name>A0A6C0IDG6_9ZZZZ</name>
<proteinExistence type="predicted"/>
<dbReference type="EMBL" id="MN740154">
    <property type="protein sequence ID" value="QHT90467.1"/>
    <property type="molecule type" value="Genomic_DNA"/>
</dbReference>
<evidence type="ECO:0000313" key="1">
    <source>
        <dbReference type="EMBL" id="QHT90467.1"/>
    </source>
</evidence>
<dbReference type="AlphaFoldDB" id="A0A6C0IDG6"/>